<gene>
    <name evidence="2" type="ORF">A3D77_02390</name>
</gene>
<evidence type="ECO:0000259" key="1">
    <source>
        <dbReference type="Pfam" id="PF08241"/>
    </source>
</evidence>
<dbReference type="Proteomes" id="UP000176923">
    <property type="component" value="Unassembled WGS sequence"/>
</dbReference>
<dbReference type="GO" id="GO:0008757">
    <property type="term" value="F:S-adenosylmethionine-dependent methyltransferase activity"/>
    <property type="evidence" value="ECO:0007669"/>
    <property type="project" value="InterPro"/>
</dbReference>
<evidence type="ECO:0000313" key="3">
    <source>
        <dbReference type="Proteomes" id="UP000176923"/>
    </source>
</evidence>
<dbReference type="SUPFAM" id="SSF53335">
    <property type="entry name" value="S-adenosyl-L-methionine-dependent methyltransferases"/>
    <property type="match status" value="1"/>
</dbReference>
<dbReference type="Pfam" id="PF08241">
    <property type="entry name" value="Methyltransf_11"/>
    <property type="match status" value="1"/>
</dbReference>
<protein>
    <recommendedName>
        <fullName evidence="1">Methyltransferase type 11 domain-containing protein</fullName>
    </recommendedName>
</protein>
<dbReference type="InterPro" id="IPR029063">
    <property type="entry name" value="SAM-dependent_MTases_sf"/>
</dbReference>
<accession>A0A1F5ZVB0</accession>
<dbReference type="STRING" id="1798382.A3D77_02390"/>
<name>A0A1F5ZVB0_9BACT</name>
<feature type="domain" description="Methyltransferase type 11" evidence="1">
    <location>
        <begin position="44"/>
        <end position="123"/>
    </location>
</feature>
<dbReference type="InterPro" id="IPR013216">
    <property type="entry name" value="Methyltransf_11"/>
</dbReference>
<sequence>MIESDLLAYITGFFIFYRWHPEVALRYLPIVDSIKKLPGNPSILDVGSGGLGIAPYIRRPVTGLDIEFYPPYHPNLKQVKGSAIGIPFPDNSYDVVVSTDTLEHISTGNRSKAVEEMMRVAKKMFFIGVPAGKKAQEQDERLDYEYERIHHKHYHFLQEQIGLGLPSLEEILKEIKNASLVTHKKVEINIIGNESLKIREVLMQGWMSKNPLKAIFYRKVMLFLIPFLRRRNEEPVYRKIFQVSILP</sequence>
<dbReference type="EMBL" id="MFJL01000014">
    <property type="protein sequence ID" value="OGG16284.1"/>
    <property type="molecule type" value="Genomic_DNA"/>
</dbReference>
<proteinExistence type="predicted"/>
<evidence type="ECO:0000313" key="2">
    <source>
        <dbReference type="EMBL" id="OGG16284.1"/>
    </source>
</evidence>
<organism evidence="2 3">
    <name type="scientific">Candidatus Gottesmanbacteria bacterium RIFCSPHIGHO2_02_FULL_39_11</name>
    <dbReference type="NCBI Taxonomy" id="1798382"/>
    <lineage>
        <taxon>Bacteria</taxon>
        <taxon>Candidatus Gottesmaniibacteriota</taxon>
    </lineage>
</organism>
<dbReference type="Gene3D" id="3.40.50.150">
    <property type="entry name" value="Vaccinia Virus protein VP39"/>
    <property type="match status" value="1"/>
</dbReference>
<dbReference type="AlphaFoldDB" id="A0A1F5ZVB0"/>
<reference evidence="2 3" key="1">
    <citation type="journal article" date="2016" name="Nat. Commun.">
        <title>Thousands of microbial genomes shed light on interconnected biogeochemical processes in an aquifer system.</title>
        <authorList>
            <person name="Anantharaman K."/>
            <person name="Brown C.T."/>
            <person name="Hug L.A."/>
            <person name="Sharon I."/>
            <person name="Castelle C.J."/>
            <person name="Probst A.J."/>
            <person name="Thomas B.C."/>
            <person name="Singh A."/>
            <person name="Wilkins M.J."/>
            <person name="Karaoz U."/>
            <person name="Brodie E.L."/>
            <person name="Williams K.H."/>
            <person name="Hubbard S.S."/>
            <person name="Banfield J.F."/>
        </authorList>
    </citation>
    <scope>NUCLEOTIDE SEQUENCE [LARGE SCALE GENOMIC DNA]</scope>
</reference>
<comment type="caution">
    <text evidence="2">The sequence shown here is derived from an EMBL/GenBank/DDBJ whole genome shotgun (WGS) entry which is preliminary data.</text>
</comment>